<dbReference type="SUPFAM" id="SSF46934">
    <property type="entry name" value="UBA-like"/>
    <property type="match status" value="1"/>
</dbReference>
<dbReference type="PANTHER" id="PTHR21494">
    <property type="entry name" value="ACTIVATING SIGNAL COINTEGRATOR 1 COMPLEX SUBUNIT 2 ASC-1 COMPLEX SUBUNIT P100"/>
    <property type="match status" value="1"/>
</dbReference>
<dbReference type="EMBL" id="ABJB011117976">
    <property type="status" value="NOT_ANNOTATED_CDS"/>
    <property type="molecule type" value="Genomic_DNA"/>
</dbReference>
<dbReference type="OrthoDB" id="5577209at2759"/>
<reference evidence="3 5" key="1">
    <citation type="submission" date="2008-03" db="EMBL/GenBank/DDBJ databases">
        <title>Annotation of Ixodes scapularis.</title>
        <authorList>
            <consortium name="Ixodes scapularis Genome Project Consortium"/>
            <person name="Caler E."/>
            <person name="Hannick L.I."/>
            <person name="Bidwell S."/>
            <person name="Joardar V."/>
            <person name="Thiagarajan M."/>
            <person name="Amedeo P."/>
            <person name="Galinsky K.J."/>
            <person name="Schobel S."/>
            <person name="Inman J."/>
            <person name="Hostetler J."/>
            <person name="Miller J."/>
            <person name="Hammond M."/>
            <person name="Megy K."/>
            <person name="Lawson D."/>
            <person name="Kodira C."/>
            <person name="Sutton G."/>
            <person name="Meyer J."/>
            <person name="Hill C.A."/>
            <person name="Birren B."/>
            <person name="Nene V."/>
            <person name="Collins F."/>
            <person name="Alarcon-Chaidez F."/>
            <person name="Wikel S."/>
            <person name="Strausberg R."/>
        </authorList>
    </citation>
    <scope>NUCLEOTIDE SEQUENCE [LARGE SCALE GENOMIC DNA]</scope>
    <source>
        <strain evidence="5">Wikel</strain>
        <strain evidence="3">Wikel colony</strain>
    </source>
</reference>
<gene>
    <name evidence="3" type="ORF">IscW_ISCW001972</name>
</gene>
<dbReference type="VEuPathDB" id="VectorBase:ISCP_034815"/>
<dbReference type="VEuPathDB" id="VectorBase:ISCI001972"/>
<keyword evidence="5" id="KW-1185">Reference proteome</keyword>
<reference evidence="4" key="2">
    <citation type="submission" date="2020-05" db="UniProtKB">
        <authorList>
            <consortium name="EnsemblMetazoa"/>
        </authorList>
    </citation>
    <scope>IDENTIFICATION</scope>
    <source>
        <strain evidence="4">wikel</strain>
    </source>
</reference>
<protein>
    <recommendedName>
        <fullName evidence="2">CUE domain-containing protein</fullName>
    </recommendedName>
</protein>
<dbReference type="InterPro" id="IPR009060">
    <property type="entry name" value="UBA-like_sf"/>
</dbReference>
<organism>
    <name type="scientific">Ixodes scapularis</name>
    <name type="common">Black-legged tick</name>
    <name type="synonym">Deer tick</name>
    <dbReference type="NCBI Taxonomy" id="6945"/>
    <lineage>
        <taxon>Eukaryota</taxon>
        <taxon>Metazoa</taxon>
        <taxon>Ecdysozoa</taxon>
        <taxon>Arthropoda</taxon>
        <taxon>Chelicerata</taxon>
        <taxon>Arachnida</taxon>
        <taxon>Acari</taxon>
        <taxon>Parasitiformes</taxon>
        <taxon>Ixodida</taxon>
        <taxon>Ixodoidea</taxon>
        <taxon>Ixodidae</taxon>
        <taxon>Ixodinae</taxon>
        <taxon>Ixodes</taxon>
    </lineage>
</organism>
<evidence type="ECO:0000313" key="3">
    <source>
        <dbReference type="EMBL" id="EEC03279.1"/>
    </source>
</evidence>
<dbReference type="EMBL" id="ABJB010580330">
    <property type="status" value="NOT_ANNOTATED_CDS"/>
    <property type="molecule type" value="Genomic_DNA"/>
</dbReference>
<feature type="compositionally biased region" description="Low complexity" evidence="1">
    <location>
        <begin position="330"/>
        <end position="343"/>
    </location>
</feature>
<dbReference type="Proteomes" id="UP000001555">
    <property type="component" value="Unassembled WGS sequence"/>
</dbReference>
<dbReference type="PROSITE" id="PS51140">
    <property type="entry name" value="CUE"/>
    <property type="match status" value="1"/>
</dbReference>
<sequence length="605" mass="69392">MYDDGFHQLLESYLRLAPRYTELHRYLITKEMEDVEDRVYKLVFRTFLRLSTYKESKVNHIDKEKFANLLYDNFIFDIPKIFDLCVLFQRGNHDLVCRMVENIMGCQQKYTSDLKDIEDTMLMAFERAVHSIQSDIDDDEFETLPRRLDDLAKGSELSSMPFWKLLERVTYTVDIAASLLAFFEVYPAVAKIFTLGTVGPRLAEFFDSTFPVLKEELIRRNKLKSFEPVFTMVKKRLSYAKTCILKVFRSMLQQSCLQPLTELGDNTRVLYVLQSICMVYVGLGCTPPTNLSTAQVGIPGTKTIPSFHNASNNNAGSGGSEEGACGGGPSTSSAAADQSSQVQSLGELFPDMPSEFLQQCLEYYNDNYEEVVMALLDNNLPPSLSQPEPSSSRLATLEARSIYDNDEFDILRRDDVDLSRIHIGKKSKTPKSLDEKGHDRVLKEVYEKYSMIHEDVAEDTYEDEYDDTYDSNDVGLEEPARGDELTTRRPFTVPRVLEPKQGRRNGDSRYDDGGGAFEEEEQWQPPRDQFVANPAEIRERREQRHREMMERRGGPPRQRNVRGGPRGRGQSRDVLRDRQLKERHGSAGHNQRAQADHKRSRGMYS</sequence>
<proteinExistence type="evidence at protein level"/>
<dbReference type="VEuPathDB" id="VectorBase:ISCW001972"/>
<name>B7P9K7_IXOSC</name>
<feature type="compositionally biased region" description="Basic and acidic residues" evidence="1">
    <location>
        <begin position="497"/>
        <end position="512"/>
    </location>
</feature>
<dbReference type="GO" id="GO:0006355">
    <property type="term" value="P:regulation of DNA-templated transcription"/>
    <property type="evidence" value="ECO:0000318"/>
    <property type="project" value="GO_Central"/>
</dbReference>
<feature type="compositionally biased region" description="Gly residues" evidence="1">
    <location>
        <begin position="316"/>
        <end position="329"/>
    </location>
</feature>
<feature type="region of interest" description="Disordered" evidence="1">
    <location>
        <begin position="457"/>
        <end position="605"/>
    </location>
</feature>
<feature type="compositionally biased region" description="Basic and acidic residues" evidence="1">
    <location>
        <begin position="570"/>
        <end position="585"/>
    </location>
</feature>
<evidence type="ECO:0000313" key="4">
    <source>
        <dbReference type="EnsemblMetazoa" id="ISCW001972-PA"/>
    </source>
</evidence>
<dbReference type="Pfam" id="PF02845">
    <property type="entry name" value="CUE"/>
    <property type="match status" value="1"/>
</dbReference>
<dbReference type="InterPro" id="IPR003892">
    <property type="entry name" value="CUE"/>
</dbReference>
<feature type="compositionally biased region" description="Basic and acidic residues" evidence="1">
    <location>
        <begin position="536"/>
        <end position="553"/>
    </location>
</feature>
<evidence type="ECO:0000313" key="5">
    <source>
        <dbReference type="Proteomes" id="UP000001555"/>
    </source>
</evidence>
<dbReference type="EnsemblMetazoa" id="ISCW001972-RA">
    <property type="protein sequence ID" value="ISCW001972-PA"/>
    <property type="gene ID" value="ISCW001972"/>
</dbReference>
<dbReference type="FunCoup" id="B7P9K7">
    <property type="interactions" value="218"/>
</dbReference>
<evidence type="ECO:0007829" key="6">
    <source>
        <dbReference type="PeptideAtlas" id="B7P9K7"/>
    </source>
</evidence>
<dbReference type="STRING" id="6945.B7P9K7"/>
<dbReference type="PANTHER" id="PTHR21494:SF0">
    <property type="entry name" value="ACTIVATING SIGNAL COINTEGRATOR 1 COMPLEX SUBUNIT 2"/>
    <property type="match status" value="1"/>
</dbReference>
<feature type="compositionally biased region" description="Acidic residues" evidence="1">
    <location>
        <begin position="457"/>
        <end position="470"/>
    </location>
</feature>
<dbReference type="EMBL" id="ABJB010566179">
    <property type="status" value="NOT_ANNOTATED_CDS"/>
    <property type="molecule type" value="Genomic_DNA"/>
</dbReference>
<evidence type="ECO:0000259" key="2">
    <source>
        <dbReference type="PROSITE" id="PS51140"/>
    </source>
</evidence>
<dbReference type="Gene3D" id="1.10.8.10">
    <property type="entry name" value="DNA helicase RuvA subunit, C-terminal domain"/>
    <property type="match status" value="1"/>
</dbReference>
<dbReference type="GO" id="GO:0043130">
    <property type="term" value="F:ubiquitin binding"/>
    <property type="evidence" value="ECO:0000318"/>
    <property type="project" value="GO_Central"/>
</dbReference>
<dbReference type="CDD" id="cd14364">
    <property type="entry name" value="CUE_ASCC2"/>
    <property type="match status" value="1"/>
</dbReference>
<dbReference type="InterPro" id="IPR052586">
    <property type="entry name" value="ASCC2"/>
</dbReference>
<dbReference type="InParanoid" id="B7P9K7"/>
<dbReference type="HOGENOM" id="CLU_012749_0_0_1"/>
<dbReference type="EMBL" id="ABJB010594635">
    <property type="status" value="NOT_ANNOTATED_CDS"/>
    <property type="molecule type" value="Genomic_DNA"/>
</dbReference>
<dbReference type="PaxDb" id="6945-B7P9K7"/>
<dbReference type="InterPro" id="IPR041800">
    <property type="entry name" value="ASCC2_CUE"/>
</dbReference>
<evidence type="ECO:0000256" key="1">
    <source>
        <dbReference type="SAM" id="MobiDB-lite"/>
    </source>
</evidence>
<keyword evidence="6" id="KW-1267">Proteomics identification</keyword>
<feature type="compositionally biased region" description="Basic and acidic residues" evidence="1">
    <location>
        <begin position="478"/>
        <end position="487"/>
    </location>
</feature>
<dbReference type="EMBL" id="DS664475">
    <property type="protein sequence ID" value="EEC03279.1"/>
    <property type="molecule type" value="Genomic_DNA"/>
</dbReference>
<dbReference type="SMART" id="SM00546">
    <property type="entry name" value="CUE"/>
    <property type="match status" value="1"/>
</dbReference>
<accession>B7P9K7</accession>
<feature type="domain" description="CUE" evidence="2">
    <location>
        <begin position="337"/>
        <end position="380"/>
    </location>
</feature>
<dbReference type="AlphaFoldDB" id="B7P9K7"/>
<feature type="region of interest" description="Disordered" evidence="1">
    <location>
        <begin position="308"/>
        <end position="343"/>
    </location>
</feature>